<sequence length="979" mass="111925">MKNIGQLTLSDEAEQQKLEQVLAESVRTIKQNNIQAFSLYAPYLLDFFNVFGDDTLSIFCTKQGKANIVDYSTGQCWYGEDPEAEINSGFKHDVSQVAKISLLEKAEQSTPFIDYVEGTPFISPESFHSMQGETTDIEGGKIPLLIQFGIGIGHILKEMSDLVEIDNWLVYEPSIEVFKASVDVFDWASWLEARVEKGQQVYLQIGNNAATLVEDVQHIASEVGLTEAYVYRHYHHAEMDSLYQYLTSSLFSWRSLLDGQVSLVPFTDFCDEIPPVSTSVKLSDSASSRISWMEAQQRFLFNLQALEYYYPEVAQAFRSYSPQKWHLVLSESKKWNLLHIERNAMFYGEDGEKESSRDLEDFKKNPLKDDPLLDTTGGKLWWYKHFRKTHKLKRFIREAGGEASATSLPNKINGMILFGLGLGYQLEEIVNGHDVVSLYLYESNFDFFYASLYVLDWNCILKKLDESKGRLYLNLGDDGSHARDDLANQIQKVGPYNIVSTYIYSVYHHPIIQQSIFDLKQEFKVIVSMGEYFEHARFGISHMREVFSSGSAYLVKKTAYEDYSDLVDYPVFIVGNGPSLDASFEYIKKNRDKAIVISCGTALRALYNYGIRPDFHAEIEQNRATYDWISNAADRGFLKQITLLSVNGIHPDSAELFAKTMVMFKAGEASTRAYTTTVCSLQDYPELDFAYPTVSNLAVSMMCTLGMKSLYLFGVDLGFKELDYHHSKESDYYSRLDSDDISAEKKSALENEYAKANGVIPVLGNFQERVFTKHEFRVSSQIIERVLMSYEGVQCFNCSDGAKILGAEPLQPMDINLPEQQCSPSETINCLVHRVCAPPEAAAKLSEEFDNFFNIEHLKRDVDCHLDWVRLQRPTNVVELESILAYQRELFHRTLADRTSLFFFLFWGSMNYFSALLIKLANTSMENDFYESRLNEAWELWAEYIEEVFYEYYDNPLASDVTATKNANFVATQPAPIKH</sequence>
<dbReference type="AlphaFoldDB" id="A0A1A8T0T1"/>
<dbReference type="PANTHER" id="PTHR41786:SF1">
    <property type="entry name" value="6-HYDROXYMETHYLPTERIN DIPHOSPHOKINASE MPTE-LIKE DOMAIN-CONTAINING PROTEIN"/>
    <property type="match status" value="1"/>
</dbReference>
<dbReference type="Pfam" id="PF01973">
    <property type="entry name" value="MptE-like"/>
    <property type="match status" value="1"/>
</dbReference>
<dbReference type="PANTHER" id="PTHR41786">
    <property type="entry name" value="MOTILITY ACCESSORY FACTOR MAF"/>
    <property type="match status" value="1"/>
</dbReference>
<evidence type="ECO:0000259" key="1">
    <source>
        <dbReference type="Pfam" id="PF01973"/>
    </source>
</evidence>
<feature type="domain" description="Glycosyltransferase Maf N-terminal" evidence="2">
    <location>
        <begin position="31"/>
        <end position="248"/>
    </location>
</feature>
<dbReference type="InterPro" id="IPR002826">
    <property type="entry name" value="MptE-like"/>
</dbReference>
<evidence type="ECO:0000313" key="4">
    <source>
        <dbReference type="Proteomes" id="UP000092627"/>
    </source>
</evidence>
<evidence type="ECO:0000259" key="2">
    <source>
        <dbReference type="Pfam" id="PF20157"/>
    </source>
</evidence>
<dbReference type="EMBL" id="FLOC01000001">
    <property type="protein sequence ID" value="SBS25499.1"/>
    <property type="molecule type" value="Genomic_DNA"/>
</dbReference>
<organism evidence="3 4">
    <name type="scientific">Marinomonas aquimarina</name>
    <dbReference type="NCBI Taxonomy" id="295068"/>
    <lineage>
        <taxon>Bacteria</taxon>
        <taxon>Pseudomonadati</taxon>
        <taxon>Pseudomonadota</taxon>
        <taxon>Gammaproteobacteria</taxon>
        <taxon>Oceanospirillales</taxon>
        <taxon>Oceanospirillaceae</taxon>
        <taxon>Marinomonas</taxon>
    </lineage>
</organism>
<dbReference type="InterPro" id="IPR045376">
    <property type="entry name" value="Maf_N"/>
</dbReference>
<evidence type="ECO:0000313" key="3">
    <source>
        <dbReference type="EMBL" id="SBS25499.1"/>
    </source>
</evidence>
<proteinExistence type="predicted"/>
<feature type="domain" description="6-hydroxymethylpterin diphosphokinase MptE-like" evidence="1">
    <location>
        <begin position="565"/>
        <end position="721"/>
    </location>
</feature>
<dbReference type="Pfam" id="PF20157">
    <property type="entry name" value="Maf_flag10_N"/>
    <property type="match status" value="2"/>
</dbReference>
<dbReference type="STRING" id="295068.MAQ5080_00279"/>
<evidence type="ECO:0008006" key="5">
    <source>
        <dbReference type="Google" id="ProtNLM"/>
    </source>
</evidence>
<protein>
    <recommendedName>
        <fullName evidence="5">DUF115 domain-containing protein</fullName>
    </recommendedName>
</protein>
<reference evidence="3 4" key="1">
    <citation type="submission" date="2016-06" db="EMBL/GenBank/DDBJ databases">
        <authorList>
            <person name="Kjaerup R.B."/>
            <person name="Dalgaard T.S."/>
            <person name="Juul-Madsen H.R."/>
        </authorList>
    </citation>
    <scope>NUCLEOTIDE SEQUENCE [LARGE SCALE GENOMIC DNA]</scope>
    <source>
        <strain evidence="3 4">CECT 5080</strain>
    </source>
</reference>
<keyword evidence="4" id="KW-1185">Reference proteome</keyword>
<name>A0A1A8T0T1_9GAMM</name>
<accession>A0A1A8T0T1</accession>
<dbReference type="Gene3D" id="3.90.1480.10">
    <property type="entry name" value="Alpha-2,3-sialyltransferase"/>
    <property type="match status" value="1"/>
</dbReference>
<dbReference type="Proteomes" id="UP000092627">
    <property type="component" value="Unassembled WGS sequence"/>
</dbReference>
<feature type="domain" description="Glycosyltransferase Maf N-terminal" evidence="2">
    <location>
        <begin position="298"/>
        <end position="528"/>
    </location>
</feature>
<dbReference type="OrthoDB" id="7254531at2"/>
<gene>
    <name evidence="3" type="ORF">MAQ5080_00279</name>
</gene>
<dbReference type="RefSeq" id="WP_067204432.1">
    <property type="nucleotide sequence ID" value="NZ_FLOC01000001.1"/>
</dbReference>